<dbReference type="Proteomes" id="UP000482653">
    <property type="component" value="Unassembled WGS sequence"/>
</dbReference>
<name>A0A6L3JZJ5_9BACE</name>
<dbReference type="EMBL" id="VVYX01000018">
    <property type="protein sequence ID" value="KAA5417575.1"/>
    <property type="molecule type" value="Genomic_DNA"/>
</dbReference>
<reference evidence="1 2" key="1">
    <citation type="journal article" date="2019" name="Nat. Med.">
        <title>A library of human gut bacterial isolates paired with longitudinal multiomics data enables mechanistic microbiome research.</title>
        <authorList>
            <person name="Poyet M."/>
            <person name="Groussin M."/>
            <person name="Gibbons S.M."/>
            <person name="Avila-Pacheco J."/>
            <person name="Jiang X."/>
            <person name="Kearney S.M."/>
            <person name="Perrotta A.R."/>
            <person name="Berdy B."/>
            <person name="Zhao S."/>
            <person name="Lieberman T.D."/>
            <person name="Swanson P.K."/>
            <person name="Smith M."/>
            <person name="Roesemann S."/>
            <person name="Alexander J.E."/>
            <person name="Rich S.A."/>
            <person name="Livny J."/>
            <person name="Vlamakis H."/>
            <person name="Clish C."/>
            <person name="Bullock K."/>
            <person name="Deik A."/>
            <person name="Scott J."/>
            <person name="Pierce K.A."/>
            <person name="Xavier R.J."/>
            <person name="Alm E.J."/>
        </authorList>
    </citation>
    <scope>NUCLEOTIDE SEQUENCE [LARGE SCALE GENOMIC DNA]</scope>
    <source>
        <strain evidence="1 2">BIOML-A8</strain>
    </source>
</reference>
<evidence type="ECO:0008006" key="3">
    <source>
        <dbReference type="Google" id="ProtNLM"/>
    </source>
</evidence>
<accession>A0A6L3JZJ5</accession>
<gene>
    <name evidence="1" type="ORF">F2Y87_15785</name>
</gene>
<comment type="caution">
    <text evidence="1">The sequence shown here is derived from an EMBL/GenBank/DDBJ whole genome shotgun (WGS) entry which is preliminary data.</text>
</comment>
<sequence>MLKIERRQIEVLDFAYLKREPNAIIDTRNYELYSSLSIRQSIIDILELPATIFHSEIIIHACIIKEIKLPYCWFKNGLEFTNNTILQEATFEAGGHNKKTFIMKENIFHGFLNFFDCQFEDTVHFSNNILLEGCSLLGNKGEGYETIFDNGIIQDGNIGRLDLE</sequence>
<evidence type="ECO:0000313" key="2">
    <source>
        <dbReference type="Proteomes" id="UP000482653"/>
    </source>
</evidence>
<dbReference type="AlphaFoldDB" id="A0A6L3JZJ5"/>
<dbReference type="RefSeq" id="WP_149947344.1">
    <property type="nucleotide sequence ID" value="NZ_VVYX01000018.1"/>
</dbReference>
<proteinExistence type="predicted"/>
<protein>
    <recommendedName>
        <fullName evidence="3">DUF3737 family protein</fullName>
    </recommendedName>
</protein>
<evidence type="ECO:0000313" key="1">
    <source>
        <dbReference type="EMBL" id="KAA5417575.1"/>
    </source>
</evidence>
<organism evidence="1 2">
    <name type="scientific">Bacteroides cellulosilyticus</name>
    <dbReference type="NCBI Taxonomy" id="246787"/>
    <lineage>
        <taxon>Bacteria</taxon>
        <taxon>Pseudomonadati</taxon>
        <taxon>Bacteroidota</taxon>
        <taxon>Bacteroidia</taxon>
        <taxon>Bacteroidales</taxon>
        <taxon>Bacteroidaceae</taxon>
        <taxon>Bacteroides</taxon>
    </lineage>
</organism>